<dbReference type="RefSeq" id="WP_211905501.1">
    <property type="nucleotide sequence ID" value="NZ_CP046730.1"/>
</dbReference>
<dbReference type="EMBL" id="CP046730">
    <property type="protein sequence ID" value="QUP56804.1"/>
    <property type="molecule type" value="Genomic_DNA"/>
</dbReference>
<keyword evidence="2" id="KW-0614">Plasmid</keyword>
<feature type="region of interest" description="Disordered" evidence="1">
    <location>
        <begin position="1"/>
        <end position="39"/>
    </location>
</feature>
<reference evidence="2 3" key="1">
    <citation type="journal article" date="2021" name="Phytopathology">
        <title>Complete genome sequence of Ralstonia syzygii subsp. indonesiensis strain LLRS-1, isolated from wilted tobacco in China.</title>
        <authorList>
            <person name="Lu C.H."/>
            <person name="Li J.Y."/>
            <person name="Mi M.G."/>
            <person name="Lin Z.L."/>
            <person name="Jiang N."/>
            <person name="Gai X."/>
            <person name="Ma J.H."/>
            <person name="Lei L.P."/>
            <person name="Xia Z.Y."/>
        </authorList>
    </citation>
    <scope>NUCLEOTIDE SEQUENCE [LARGE SCALE GENOMIC DNA]</scope>
    <source>
        <strain evidence="2 3">LLRS-1</strain>
    </source>
</reference>
<accession>A0ABX7ZPZ5</accession>
<proteinExistence type="predicted"/>
<dbReference type="Proteomes" id="UP000677898">
    <property type="component" value="Plasmid pLLRS-1"/>
</dbReference>
<name>A0ABX7ZPZ5_9RALS</name>
<protein>
    <submittedName>
        <fullName evidence="2">Uncharacterized protein</fullName>
    </submittedName>
</protein>
<evidence type="ECO:0000313" key="3">
    <source>
        <dbReference type="Proteomes" id="UP000677898"/>
    </source>
</evidence>
<gene>
    <name evidence="2" type="ORF">GO998_24560</name>
</gene>
<evidence type="ECO:0000256" key="1">
    <source>
        <dbReference type="SAM" id="MobiDB-lite"/>
    </source>
</evidence>
<keyword evidence="3" id="KW-1185">Reference proteome</keyword>
<evidence type="ECO:0000313" key="2">
    <source>
        <dbReference type="EMBL" id="QUP56804.1"/>
    </source>
</evidence>
<geneLocation type="plasmid" evidence="2 3">
    <name>pLLRS-1</name>
</geneLocation>
<sequence length="478" mass="53105">MKKKDMPKAIGGKTHLGTADKTTSTAKAEALPSRTEQTLGARSRSGILCGLNCFKPIRQKNANEAAARTSLPAGRGESPYFGSDAQVRVRQLSVTADSHTDEEVIASVNEKRRWERMQREALERILLLTVPVQPFIPGCIVGQHRSLAAIVHEAGVPVEEFENHLRKEVKEFLDKADKKGIYHYEIHIDFIDRLYNIFVASKLTDCPAWLKNFGSFDSFVRHFCPEANKDLQSRLISYVEYFSETRLPRTLRYKPDYDEQKAMNHIYNGSGSWVELPEAWVDKRVIDEALRLLGDGNGFPGNAELFVHGTGSASMAGIAKYGAIRSAASIIETKGEIATGEYVSYISSDGRTSETGRETGLGNVFTSKNGLSSNGYTMQRWFNETPVTFGISRAKQRTYNEANGIARIESNRFKGEVLVGPVVPMENVVAISAPKSSEGIIKPWIASYCPHAKFVSYEVAALLEAEDLYGLLPARRKR</sequence>
<organism evidence="2 3">
    <name type="scientific">Ralstonia syzygii</name>
    <dbReference type="NCBI Taxonomy" id="28097"/>
    <lineage>
        <taxon>Bacteria</taxon>
        <taxon>Pseudomonadati</taxon>
        <taxon>Pseudomonadota</taxon>
        <taxon>Betaproteobacteria</taxon>
        <taxon>Burkholderiales</taxon>
        <taxon>Burkholderiaceae</taxon>
        <taxon>Ralstonia</taxon>
        <taxon>Ralstonia solanacearum species complex</taxon>
    </lineage>
</organism>